<keyword evidence="2" id="KW-0472">Membrane</keyword>
<dbReference type="GO" id="GO:0005506">
    <property type="term" value="F:iron ion binding"/>
    <property type="evidence" value="ECO:0007669"/>
    <property type="project" value="InterPro"/>
</dbReference>
<dbReference type="Gramene" id="BGIOSGA020802-TA">
    <property type="protein sequence ID" value="BGIOSGA020802-PA"/>
    <property type="gene ID" value="BGIOSGA020802"/>
</dbReference>
<keyword evidence="3" id="KW-0175">Coiled coil</keyword>
<dbReference type="PANTHER" id="PTHR31245:SF1">
    <property type="entry name" value="UBIQUITIN SYSTEM COMPONENT CUE PROTEIN"/>
    <property type="match status" value="1"/>
</dbReference>
<keyword evidence="1" id="KW-0812">Transmembrane</keyword>
<keyword evidence="2" id="KW-1133">Transmembrane helix</keyword>
<evidence type="ECO:0000256" key="1">
    <source>
        <dbReference type="ARBA" id="ARBA00022692"/>
    </source>
</evidence>
<dbReference type="GO" id="GO:0016705">
    <property type="term" value="F:oxidoreductase activity, acting on paired donors, with incorporation or reduction of molecular oxygen"/>
    <property type="evidence" value="ECO:0007669"/>
    <property type="project" value="InterPro"/>
</dbReference>
<dbReference type="Gene3D" id="1.10.630.10">
    <property type="entry name" value="Cytochrome P450"/>
    <property type="match status" value="1"/>
</dbReference>
<dbReference type="InterPro" id="IPR001128">
    <property type="entry name" value="Cyt_P450"/>
</dbReference>
<evidence type="ECO:0000313" key="6">
    <source>
        <dbReference type="Proteomes" id="UP000007015"/>
    </source>
</evidence>
<evidence type="ECO:0000256" key="4">
    <source>
        <dbReference type="SAM" id="SignalP"/>
    </source>
</evidence>
<dbReference type="InterPro" id="IPR002401">
    <property type="entry name" value="Cyt_P450_E_grp-I"/>
</dbReference>
<gene>
    <name evidence="5" type="ORF">OsI_23868</name>
</gene>
<sequence length="424" mass="46493">MEQYLFLATLLILSLAFVKLRPRNNGENPPPGPWQLPVIGSLHHLAGALPHRALRDLATRHGELMLLRLGELPVVVASSPAAAREVMRTHDAAFATRPQTATLRALTRDGLGVAFAPQGEHWRCLRKLCVTELLGARRVRCLRRAREAEAAALVASLSTTTPEPVNVSSLVASVQILLDKENIPVPPIVLDDGHHYADDYEYTLEITSLHLLEGALDASGDDLDSAIKSLNNLRLESTEAILSATGCKSENGLPTAVYPSVEGIVNNGGVSTANEHPAAADSCQTGNSGSEWVELFVREMTNASDMGDARARASRALEVLEKSIVERTGADAAQNLQKENMMLKEQLTVVLRENAVLKRAVAIQHERQKEFDERSQEVQSLKQLVVQYQEQLRTLEINNYALTMHLKQAQQNNSIPGHFNPDVF</sequence>
<dbReference type="GO" id="GO:0020037">
    <property type="term" value="F:heme binding"/>
    <property type="evidence" value="ECO:0007669"/>
    <property type="project" value="InterPro"/>
</dbReference>
<evidence type="ECO:0000256" key="3">
    <source>
        <dbReference type="SAM" id="Coils"/>
    </source>
</evidence>
<feature type="chain" id="PRO_5002868397" evidence="4">
    <location>
        <begin position="17"/>
        <end position="424"/>
    </location>
</feature>
<feature type="coiled-coil region" evidence="3">
    <location>
        <begin position="333"/>
        <end position="398"/>
    </location>
</feature>
<proteinExistence type="predicted"/>
<dbReference type="AlphaFoldDB" id="B8B0S4"/>
<dbReference type="InterPro" id="IPR036396">
    <property type="entry name" value="Cyt_P450_sf"/>
</dbReference>
<keyword evidence="4" id="KW-0732">Signal</keyword>
<dbReference type="HOGENOM" id="CLU_647923_0_0_1"/>
<organism evidence="5 6">
    <name type="scientific">Oryza sativa subsp. indica</name>
    <name type="common">Rice</name>
    <dbReference type="NCBI Taxonomy" id="39946"/>
    <lineage>
        <taxon>Eukaryota</taxon>
        <taxon>Viridiplantae</taxon>
        <taxon>Streptophyta</taxon>
        <taxon>Embryophyta</taxon>
        <taxon>Tracheophyta</taxon>
        <taxon>Spermatophyta</taxon>
        <taxon>Magnoliopsida</taxon>
        <taxon>Liliopsida</taxon>
        <taxon>Poales</taxon>
        <taxon>Poaceae</taxon>
        <taxon>BOP clade</taxon>
        <taxon>Oryzoideae</taxon>
        <taxon>Oryzeae</taxon>
        <taxon>Oryzinae</taxon>
        <taxon>Oryza</taxon>
        <taxon>Oryza sativa</taxon>
    </lineage>
</organism>
<reference evidence="5 6" key="1">
    <citation type="journal article" date="2005" name="PLoS Biol.">
        <title>The genomes of Oryza sativa: a history of duplications.</title>
        <authorList>
            <person name="Yu J."/>
            <person name="Wang J."/>
            <person name="Lin W."/>
            <person name="Li S."/>
            <person name="Li H."/>
            <person name="Zhou J."/>
            <person name="Ni P."/>
            <person name="Dong W."/>
            <person name="Hu S."/>
            <person name="Zeng C."/>
            <person name="Zhang J."/>
            <person name="Zhang Y."/>
            <person name="Li R."/>
            <person name="Xu Z."/>
            <person name="Li S."/>
            <person name="Li X."/>
            <person name="Zheng H."/>
            <person name="Cong L."/>
            <person name="Lin L."/>
            <person name="Yin J."/>
            <person name="Geng J."/>
            <person name="Li G."/>
            <person name="Shi J."/>
            <person name="Liu J."/>
            <person name="Lv H."/>
            <person name="Li J."/>
            <person name="Wang J."/>
            <person name="Deng Y."/>
            <person name="Ran L."/>
            <person name="Shi X."/>
            <person name="Wang X."/>
            <person name="Wu Q."/>
            <person name="Li C."/>
            <person name="Ren X."/>
            <person name="Wang J."/>
            <person name="Wang X."/>
            <person name="Li D."/>
            <person name="Liu D."/>
            <person name="Zhang X."/>
            <person name="Ji Z."/>
            <person name="Zhao W."/>
            <person name="Sun Y."/>
            <person name="Zhang Z."/>
            <person name="Bao J."/>
            <person name="Han Y."/>
            <person name="Dong L."/>
            <person name="Ji J."/>
            <person name="Chen P."/>
            <person name="Wu S."/>
            <person name="Liu J."/>
            <person name="Xiao Y."/>
            <person name="Bu D."/>
            <person name="Tan J."/>
            <person name="Yang L."/>
            <person name="Ye C."/>
            <person name="Zhang J."/>
            <person name="Xu J."/>
            <person name="Zhou Y."/>
            <person name="Yu Y."/>
            <person name="Zhang B."/>
            <person name="Zhuang S."/>
            <person name="Wei H."/>
            <person name="Liu B."/>
            <person name="Lei M."/>
            <person name="Yu H."/>
            <person name="Li Y."/>
            <person name="Xu H."/>
            <person name="Wei S."/>
            <person name="He X."/>
            <person name="Fang L."/>
            <person name="Zhang Z."/>
            <person name="Zhang Y."/>
            <person name="Huang X."/>
            <person name="Su Z."/>
            <person name="Tong W."/>
            <person name="Li J."/>
            <person name="Tong Z."/>
            <person name="Li S."/>
            <person name="Ye J."/>
            <person name="Wang L."/>
            <person name="Fang L."/>
            <person name="Lei T."/>
            <person name="Chen C."/>
            <person name="Chen H."/>
            <person name="Xu Z."/>
            <person name="Li H."/>
            <person name="Huang H."/>
            <person name="Zhang F."/>
            <person name="Xu H."/>
            <person name="Li N."/>
            <person name="Zhao C."/>
            <person name="Li S."/>
            <person name="Dong L."/>
            <person name="Huang Y."/>
            <person name="Li L."/>
            <person name="Xi Y."/>
            <person name="Qi Q."/>
            <person name="Li W."/>
            <person name="Zhang B."/>
            <person name="Hu W."/>
            <person name="Zhang Y."/>
            <person name="Tian X."/>
            <person name="Jiao Y."/>
            <person name="Liang X."/>
            <person name="Jin J."/>
            <person name="Gao L."/>
            <person name="Zheng W."/>
            <person name="Hao B."/>
            <person name="Liu S."/>
            <person name="Wang W."/>
            <person name="Yuan L."/>
            <person name="Cao M."/>
            <person name="McDermott J."/>
            <person name="Samudrala R."/>
            <person name="Wang J."/>
            <person name="Wong G.K."/>
            <person name="Yang H."/>
        </authorList>
    </citation>
    <scope>NUCLEOTIDE SEQUENCE [LARGE SCALE GENOMIC DNA]</scope>
    <source>
        <strain evidence="6">cv. 93-11</strain>
    </source>
</reference>
<name>B8B0S4_ORYSI</name>
<dbReference type="PANTHER" id="PTHR31245">
    <property type="entry name" value="UBIQUITIN SYSTEM COMPONENT CUE PROTEIN"/>
    <property type="match status" value="1"/>
</dbReference>
<dbReference type="Proteomes" id="UP000007015">
    <property type="component" value="Chromosome 6"/>
</dbReference>
<dbReference type="SUPFAM" id="SSF48264">
    <property type="entry name" value="Cytochrome P450"/>
    <property type="match status" value="1"/>
</dbReference>
<dbReference type="Pfam" id="PF00067">
    <property type="entry name" value="p450"/>
    <property type="match status" value="1"/>
</dbReference>
<dbReference type="PRINTS" id="PR00463">
    <property type="entry name" value="EP450I"/>
</dbReference>
<protein>
    <submittedName>
        <fullName evidence="5">Uncharacterized protein</fullName>
    </submittedName>
</protein>
<accession>B8B0S4</accession>
<evidence type="ECO:0000256" key="2">
    <source>
        <dbReference type="ARBA" id="ARBA00022989"/>
    </source>
</evidence>
<dbReference type="EMBL" id="CM000131">
    <property type="protein sequence ID" value="EEC81059.1"/>
    <property type="molecule type" value="Genomic_DNA"/>
</dbReference>
<dbReference type="GO" id="GO:0004497">
    <property type="term" value="F:monooxygenase activity"/>
    <property type="evidence" value="ECO:0007669"/>
    <property type="project" value="InterPro"/>
</dbReference>
<evidence type="ECO:0000313" key="5">
    <source>
        <dbReference type="EMBL" id="EEC81059.1"/>
    </source>
</evidence>
<keyword evidence="6" id="KW-1185">Reference proteome</keyword>
<dbReference type="STRING" id="39946.B8B0S4"/>
<feature type="signal peptide" evidence="4">
    <location>
        <begin position="1"/>
        <end position="16"/>
    </location>
</feature>